<comment type="caution">
    <text evidence="2">The sequence shown here is derived from an EMBL/GenBank/DDBJ whole genome shotgun (WGS) entry which is preliminary data.</text>
</comment>
<keyword evidence="3" id="KW-1185">Reference proteome</keyword>
<evidence type="ECO:0000313" key="3">
    <source>
        <dbReference type="Proteomes" id="UP001391051"/>
    </source>
</evidence>
<accession>A0ABR1Q4C4</accession>
<dbReference type="GeneID" id="92080440"/>
<evidence type="ECO:0000256" key="1">
    <source>
        <dbReference type="SAM" id="SignalP"/>
    </source>
</evidence>
<feature type="chain" id="PRO_5046657644" evidence="1">
    <location>
        <begin position="23"/>
        <end position="59"/>
    </location>
</feature>
<proteinExistence type="predicted"/>
<protein>
    <submittedName>
        <fullName evidence="2">Uncharacterized protein</fullName>
    </submittedName>
</protein>
<keyword evidence="1" id="KW-0732">Signal</keyword>
<gene>
    <name evidence="2" type="ORF">PG986_011156</name>
</gene>
<name>A0ABR1Q4C4_9PEZI</name>
<sequence>MLAKLCILGSWVALLRFHDGIAEVGRWLAVEATAIDRTLAQKTPKLAHTELSERRACNF</sequence>
<feature type="signal peptide" evidence="1">
    <location>
        <begin position="1"/>
        <end position="22"/>
    </location>
</feature>
<dbReference type="Proteomes" id="UP001391051">
    <property type="component" value="Unassembled WGS sequence"/>
</dbReference>
<organism evidence="2 3">
    <name type="scientific">Apiospora aurea</name>
    <dbReference type="NCBI Taxonomy" id="335848"/>
    <lineage>
        <taxon>Eukaryota</taxon>
        <taxon>Fungi</taxon>
        <taxon>Dikarya</taxon>
        <taxon>Ascomycota</taxon>
        <taxon>Pezizomycotina</taxon>
        <taxon>Sordariomycetes</taxon>
        <taxon>Xylariomycetidae</taxon>
        <taxon>Amphisphaeriales</taxon>
        <taxon>Apiosporaceae</taxon>
        <taxon>Apiospora</taxon>
    </lineage>
</organism>
<evidence type="ECO:0000313" key="2">
    <source>
        <dbReference type="EMBL" id="KAK7946835.1"/>
    </source>
</evidence>
<reference evidence="2 3" key="1">
    <citation type="submission" date="2023-01" db="EMBL/GenBank/DDBJ databases">
        <title>Analysis of 21 Apiospora genomes using comparative genomics revels a genus with tremendous synthesis potential of carbohydrate active enzymes and secondary metabolites.</title>
        <authorList>
            <person name="Sorensen T."/>
        </authorList>
    </citation>
    <scope>NUCLEOTIDE SEQUENCE [LARGE SCALE GENOMIC DNA]</scope>
    <source>
        <strain evidence="2 3">CBS 24483</strain>
    </source>
</reference>
<dbReference type="RefSeq" id="XP_066696869.1">
    <property type="nucleotide sequence ID" value="XM_066847378.1"/>
</dbReference>
<dbReference type="EMBL" id="JAQQWE010000007">
    <property type="protein sequence ID" value="KAK7946835.1"/>
    <property type="molecule type" value="Genomic_DNA"/>
</dbReference>